<keyword evidence="1" id="KW-0723">Serine/threonine-protein kinase</keyword>
<sequence length="627" mass="68733">MSEVNPTAQCFGGEDACLTHFEYKASAGRCHKCCLLANNPQSEHQRIMDIPQCQGCGNISTRLATEFCNAHVLTLLIPLLAKQQGPVTVPSTAPSNLPLAPTTASNLRIRNAGQFYRANWKEAASFNNSNIKAQQSSLAITGSNMAAVRNNNLATTECYSVVFEPYINSKPCDYLPTFDVTREATLKLSDLTDMAVVCYNSSWEEGAEAGLDRRDIRLSRLNNAHIDIQPHSTLRDIFQSVLKDCGQSPEKTVPARFRSRKLLTLYLEAHIDLNKFYDRTGVEPPANVMKASKRPWKNSVSGGSVFKRSRLFSGGSHVLKSQFLLNAASTPDPPSTAVTLFFATQTSDVTTGLQSFSWTVGDCVPNSGTLANGPINKGKSKLVFKLSLNGVAYVAKRCYTLGDGSPVSILANRDQLVKEGVTLGRAEFFLNHFNSECEYEAVEIAGFEVTDLLIAREGIASLTEPFVPSPASGFTSTNYSSLTPAEKEELTTTTNVISSITWLLERERGDVQLRKYSGTLDHPKYSDKQGATINAFQHFVYLYSKKTLVLADIQASESHSRLSQKAVLFDLMSHTANRESGAGDHGDVGIKTFVDQHECVQKCVALNLEALKPLENEEHAEEEEESG</sequence>
<dbReference type="Proteomes" id="UP001362999">
    <property type="component" value="Unassembled WGS sequence"/>
</dbReference>
<keyword evidence="6" id="KW-1185">Reference proteome</keyword>
<feature type="domain" description="Alpha-type protein kinase" evidence="4">
    <location>
        <begin position="350"/>
        <end position="611"/>
    </location>
</feature>
<name>A0AAW0CMM9_9AGAR</name>
<dbReference type="PROSITE" id="PS51158">
    <property type="entry name" value="ALPHA_KINASE"/>
    <property type="match status" value="1"/>
</dbReference>
<reference evidence="5 6" key="1">
    <citation type="journal article" date="2024" name="J Genomics">
        <title>Draft genome sequencing and assembly of Favolaschia claudopus CIRM-BRFM 2984 isolated from oak limbs.</title>
        <authorList>
            <person name="Navarro D."/>
            <person name="Drula E."/>
            <person name="Chaduli D."/>
            <person name="Cazenave R."/>
            <person name="Ahrendt S."/>
            <person name="Wang J."/>
            <person name="Lipzen A."/>
            <person name="Daum C."/>
            <person name="Barry K."/>
            <person name="Grigoriev I.V."/>
            <person name="Favel A."/>
            <person name="Rosso M.N."/>
            <person name="Martin F."/>
        </authorList>
    </citation>
    <scope>NUCLEOTIDE SEQUENCE [LARGE SCALE GENOMIC DNA]</scope>
    <source>
        <strain evidence="5 6">CIRM-BRFM 2984</strain>
    </source>
</reference>
<accession>A0AAW0CMM9</accession>
<evidence type="ECO:0000313" key="6">
    <source>
        <dbReference type="Proteomes" id="UP001362999"/>
    </source>
</evidence>
<dbReference type="InterPro" id="IPR004166">
    <property type="entry name" value="a-kinase_dom"/>
</dbReference>
<dbReference type="EMBL" id="JAWWNJ010000014">
    <property type="protein sequence ID" value="KAK7041137.1"/>
    <property type="molecule type" value="Genomic_DNA"/>
</dbReference>
<organism evidence="5 6">
    <name type="scientific">Favolaschia claudopus</name>
    <dbReference type="NCBI Taxonomy" id="2862362"/>
    <lineage>
        <taxon>Eukaryota</taxon>
        <taxon>Fungi</taxon>
        <taxon>Dikarya</taxon>
        <taxon>Basidiomycota</taxon>
        <taxon>Agaricomycotina</taxon>
        <taxon>Agaricomycetes</taxon>
        <taxon>Agaricomycetidae</taxon>
        <taxon>Agaricales</taxon>
        <taxon>Marasmiineae</taxon>
        <taxon>Mycenaceae</taxon>
        <taxon>Favolaschia</taxon>
    </lineage>
</organism>
<evidence type="ECO:0000313" key="5">
    <source>
        <dbReference type="EMBL" id="KAK7041137.1"/>
    </source>
</evidence>
<dbReference type="CDD" id="cd04515">
    <property type="entry name" value="Alpha_kinase"/>
    <property type="match status" value="1"/>
</dbReference>
<evidence type="ECO:0000256" key="1">
    <source>
        <dbReference type="ARBA" id="ARBA00022527"/>
    </source>
</evidence>
<gene>
    <name evidence="5" type="ORF">R3P38DRAFT_3453300</name>
</gene>
<evidence type="ECO:0000256" key="2">
    <source>
        <dbReference type="ARBA" id="ARBA00022679"/>
    </source>
</evidence>
<dbReference type="InterPro" id="IPR011009">
    <property type="entry name" value="Kinase-like_dom_sf"/>
</dbReference>
<evidence type="ECO:0000256" key="3">
    <source>
        <dbReference type="ARBA" id="ARBA00022777"/>
    </source>
</evidence>
<dbReference type="Pfam" id="PF02816">
    <property type="entry name" value="Alpha_kinase"/>
    <property type="match status" value="1"/>
</dbReference>
<proteinExistence type="predicted"/>
<comment type="caution">
    <text evidence="5">The sequence shown here is derived from an EMBL/GenBank/DDBJ whole genome shotgun (WGS) entry which is preliminary data.</text>
</comment>
<dbReference type="Gene3D" id="3.20.200.10">
    <property type="entry name" value="MHCK/EF2 kinase"/>
    <property type="match status" value="1"/>
</dbReference>
<keyword evidence="2" id="KW-0808">Transferase</keyword>
<protein>
    <submittedName>
        <fullName evidence="5">Kinase-like domain-containing protein</fullName>
    </submittedName>
</protein>
<keyword evidence="3 5" id="KW-0418">Kinase</keyword>
<dbReference type="GO" id="GO:0004674">
    <property type="term" value="F:protein serine/threonine kinase activity"/>
    <property type="evidence" value="ECO:0007669"/>
    <property type="project" value="UniProtKB-KW"/>
</dbReference>
<evidence type="ECO:0000259" key="4">
    <source>
        <dbReference type="PROSITE" id="PS51158"/>
    </source>
</evidence>
<dbReference type="GO" id="GO:0005524">
    <property type="term" value="F:ATP binding"/>
    <property type="evidence" value="ECO:0007669"/>
    <property type="project" value="InterPro"/>
</dbReference>
<dbReference type="AlphaFoldDB" id="A0AAW0CMM9"/>
<dbReference type="SUPFAM" id="SSF56112">
    <property type="entry name" value="Protein kinase-like (PK-like)"/>
    <property type="match status" value="1"/>
</dbReference>